<sequence length="391" mass="44526">MSSYPPPSRIPMLDFARGLAMLGILLMNIVSFGLPRAAYLNPAWNGPPSTANAWAWALMDLVAQTKFLTLFALLFGAGLHLLMRRGTRWINARLFWLMVFGLIHSVFLWEGDILLDYGLIGLVGYSMLRYADSTRMLARTGGVIYVIGLMMLAVLSQILSPVGGNFWQPGAAEVSYEAWWLSQGGAEAWLNRLSQLNENLLSLGLQYGWLLTGAMLLGAALMRSGWLRGAFSPQHYRRIARWLLPLALLIDGAGVVVQWRLQWDYRWCGLLLQIPRELGAPLQAIGYLALCYGYWQTLAQWRITRWIANVGRMALSSYLLQTVICTTVFYRLGGFMQFERWQLLLLVPPIWLCNLLAACWWLRYFRQGPLEWLWRVLTRQVAGEPSAREME</sequence>
<dbReference type="KEGG" id="dda:Dd703_2305"/>
<feature type="transmembrane region" description="Helical" evidence="1">
    <location>
        <begin position="200"/>
        <end position="221"/>
    </location>
</feature>
<dbReference type="NCBIfam" id="NF008093">
    <property type="entry name" value="PRK10835.1"/>
    <property type="match status" value="1"/>
</dbReference>
<feature type="transmembrane region" description="Helical" evidence="1">
    <location>
        <begin position="313"/>
        <end position="332"/>
    </location>
</feature>
<dbReference type="InterPro" id="IPR052529">
    <property type="entry name" value="Bact_Transport_Assoc"/>
</dbReference>
<dbReference type="Proteomes" id="UP000002734">
    <property type="component" value="Chromosome"/>
</dbReference>
<reference evidence="3" key="1">
    <citation type="submission" date="2009-06" db="EMBL/GenBank/DDBJ databases">
        <title>Complete sequence of Dickeya dadantii Ech703.</title>
        <authorList>
            <consortium name="US DOE Joint Genome Institute"/>
            <person name="Lucas S."/>
            <person name="Copeland A."/>
            <person name="Lapidus A."/>
            <person name="Glavina del Rio T."/>
            <person name="Dalin E."/>
            <person name="Tice H."/>
            <person name="Bruce D."/>
            <person name="Goodwin L."/>
            <person name="Pitluck S."/>
            <person name="Chertkov O."/>
            <person name="Brettin T."/>
            <person name="Detter J.C."/>
            <person name="Han C."/>
            <person name="Larimer F."/>
            <person name="Land M."/>
            <person name="Hauser L."/>
            <person name="Kyrpides N."/>
            <person name="Mikhailova N."/>
            <person name="Balakrishnan V."/>
            <person name="Glasner J."/>
            <person name="Perna N.T."/>
        </authorList>
    </citation>
    <scope>NUCLEOTIDE SEQUENCE [LARGE SCALE GENOMIC DNA]</scope>
    <source>
        <strain evidence="3">Ech703</strain>
    </source>
</reference>
<feature type="transmembrane region" description="Helical" evidence="1">
    <location>
        <begin position="242"/>
        <end position="261"/>
    </location>
</feature>
<protein>
    <recommendedName>
        <fullName evidence="2">DUF418 domain-containing protein</fullName>
    </recommendedName>
</protein>
<keyword evidence="1" id="KW-1133">Transmembrane helix</keyword>
<feature type="transmembrane region" description="Helical" evidence="1">
    <location>
        <begin position="344"/>
        <end position="365"/>
    </location>
</feature>
<dbReference type="PANTHER" id="PTHR30590">
    <property type="entry name" value="INNER MEMBRANE PROTEIN"/>
    <property type="match status" value="1"/>
</dbReference>
<dbReference type="AlphaFoldDB" id="C6C8C3"/>
<feature type="transmembrane region" description="Helical" evidence="1">
    <location>
        <begin position="12"/>
        <end position="34"/>
    </location>
</feature>
<gene>
    <name evidence="3" type="ordered locus">Dd703_2305</name>
</gene>
<keyword evidence="1" id="KW-0812">Transmembrane</keyword>
<feature type="transmembrane region" description="Helical" evidence="1">
    <location>
        <begin position="143"/>
        <end position="160"/>
    </location>
</feature>
<dbReference type="InterPro" id="IPR007349">
    <property type="entry name" value="DUF418"/>
</dbReference>
<accession>C6C8C3</accession>
<evidence type="ECO:0000259" key="2">
    <source>
        <dbReference type="Pfam" id="PF04235"/>
    </source>
</evidence>
<keyword evidence="4" id="KW-1185">Reference proteome</keyword>
<dbReference type="PANTHER" id="PTHR30590:SF2">
    <property type="entry name" value="INNER MEMBRANE PROTEIN"/>
    <property type="match status" value="1"/>
</dbReference>
<organism evidence="3 4">
    <name type="scientific">Musicola paradisiaca (strain Ech703)</name>
    <name type="common">Dickeya paradisiaca</name>
    <name type="synonym">Dickeya dadantii</name>
    <dbReference type="NCBI Taxonomy" id="579405"/>
    <lineage>
        <taxon>Bacteria</taxon>
        <taxon>Pseudomonadati</taxon>
        <taxon>Pseudomonadota</taxon>
        <taxon>Gammaproteobacteria</taxon>
        <taxon>Enterobacterales</taxon>
        <taxon>Pectobacteriaceae</taxon>
        <taxon>Musicola</taxon>
    </lineage>
</organism>
<proteinExistence type="predicted"/>
<dbReference type="HOGENOM" id="CLU_039610_2_0_6"/>
<feature type="domain" description="DUF418" evidence="2">
    <location>
        <begin position="221"/>
        <end position="378"/>
    </location>
</feature>
<dbReference type="eggNOG" id="COG2311">
    <property type="taxonomic scope" value="Bacteria"/>
</dbReference>
<keyword evidence="1" id="KW-0472">Membrane</keyword>
<feature type="transmembrane region" description="Helical" evidence="1">
    <location>
        <begin position="89"/>
        <end position="107"/>
    </location>
</feature>
<evidence type="ECO:0000313" key="4">
    <source>
        <dbReference type="Proteomes" id="UP000002734"/>
    </source>
</evidence>
<dbReference type="RefSeq" id="WP_015853996.1">
    <property type="nucleotide sequence ID" value="NC_012880.1"/>
</dbReference>
<dbReference type="Pfam" id="PF04235">
    <property type="entry name" value="DUF418"/>
    <property type="match status" value="1"/>
</dbReference>
<evidence type="ECO:0000256" key="1">
    <source>
        <dbReference type="SAM" id="Phobius"/>
    </source>
</evidence>
<feature type="transmembrane region" description="Helical" evidence="1">
    <location>
        <begin position="54"/>
        <end position="77"/>
    </location>
</feature>
<feature type="transmembrane region" description="Helical" evidence="1">
    <location>
        <begin position="281"/>
        <end position="301"/>
    </location>
</feature>
<evidence type="ECO:0000313" key="3">
    <source>
        <dbReference type="EMBL" id="ACS86089.1"/>
    </source>
</evidence>
<feature type="transmembrane region" description="Helical" evidence="1">
    <location>
        <begin position="113"/>
        <end position="131"/>
    </location>
</feature>
<name>C6C8C3_MUSP7</name>
<dbReference type="EMBL" id="CP001654">
    <property type="protein sequence ID" value="ACS86089.1"/>
    <property type="molecule type" value="Genomic_DNA"/>
</dbReference>
<dbReference type="STRING" id="579405.Dd703_2305"/>